<dbReference type="AlphaFoldDB" id="A0A7D6E888"/>
<dbReference type="KEGG" id="mgor:H0P51_08865"/>
<evidence type="ECO:0000313" key="1">
    <source>
        <dbReference type="EMBL" id="QLL08983.1"/>
    </source>
</evidence>
<reference evidence="1" key="2">
    <citation type="submission" date="2020-07" db="EMBL/GenBank/DDBJ databases">
        <authorList>
            <person name="Yu X."/>
        </authorList>
    </citation>
    <scope>NUCLEOTIDE SEQUENCE [LARGE SCALE GENOMIC DNA]</scope>
    <source>
        <strain evidence="1">24T</strain>
    </source>
</reference>
<dbReference type="Proteomes" id="UP000510682">
    <property type="component" value="Chromosome"/>
</dbReference>
<dbReference type="SUPFAM" id="SSF46955">
    <property type="entry name" value="Putative DNA-binding domain"/>
    <property type="match status" value="1"/>
</dbReference>
<organism evidence="1 2">
    <name type="scientific">Mycobacterium vicinigordonae</name>
    <dbReference type="NCBI Taxonomy" id="1719132"/>
    <lineage>
        <taxon>Bacteria</taxon>
        <taxon>Bacillati</taxon>
        <taxon>Actinomycetota</taxon>
        <taxon>Actinomycetes</taxon>
        <taxon>Mycobacteriales</taxon>
        <taxon>Mycobacteriaceae</taxon>
        <taxon>Mycobacterium</taxon>
    </lineage>
</organism>
<gene>
    <name evidence="1" type="ORF">H0P51_08865</name>
</gene>
<keyword evidence="1" id="KW-0238">DNA-binding</keyword>
<dbReference type="RefSeq" id="WP_180917568.1">
    <property type="nucleotide sequence ID" value="NZ_CP059165.1"/>
</dbReference>
<name>A0A7D6E888_9MYCO</name>
<dbReference type="EMBL" id="CP059165">
    <property type="protein sequence ID" value="QLL08983.1"/>
    <property type="molecule type" value="Genomic_DNA"/>
</dbReference>
<protein>
    <submittedName>
        <fullName evidence="1">DNA-binding protein</fullName>
    </submittedName>
</protein>
<dbReference type="InterPro" id="IPR009061">
    <property type="entry name" value="DNA-bd_dom_put_sf"/>
</dbReference>
<reference evidence="1" key="1">
    <citation type="submission" date="2020-07" db="EMBL/GenBank/DDBJ databases">
        <title>Description of Mycobacterium gordonae subsp. intergordonae subsp.nov. and Mycobacterium gordonae subsp. gordonae subsp. nov.</title>
        <authorList>
            <person name="Huang H."/>
        </authorList>
    </citation>
    <scope>NUCLEOTIDE SEQUENCE [LARGE SCALE GENOMIC DNA]</scope>
    <source>
        <strain evidence="1">24T</strain>
    </source>
</reference>
<proteinExistence type="predicted"/>
<keyword evidence="2" id="KW-1185">Reference proteome</keyword>
<accession>A0A7D6E888</accession>
<sequence>MSTNRTGSCDREPLAKTAQVAEYLATTVNQLTRLRYEGKGPRPSYCGRSVRYRWCDVDDWVREQTARAGGDAG</sequence>
<evidence type="ECO:0000313" key="2">
    <source>
        <dbReference type="Proteomes" id="UP000510682"/>
    </source>
</evidence>
<dbReference type="GO" id="GO:0003677">
    <property type="term" value="F:DNA binding"/>
    <property type="evidence" value="ECO:0007669"/>
    <property type="project" value="UniProtKB-KW"/>
</dbReference>